<dbReference type="Gene3D" id="4.10.60.10">
    <property type="entry name" value="Zinc finger, CCHC-type"/>
    <property type="match status" value="1"/>
</dbReference>
<dbReference type="InterPro" id="IPR036875">
    <property type="entry name" value="Znf_CCHC_sf"/>
</dbReference>
<dbReference type="PANTHER" id="PTHR37610">
    <property type="entry name" value="CCHC-TYPE DOMAIN-CONTAINING PROTEIN"/>
    <property type="match status" value="1"/>
</dbReference>
<dbReference type="PANTHER" id="PTHR37610:SF80">
    <property type="entry name" value="RETROTRANSPOSON GAG DOMAIN-CONTAINING PROTEIN"/>
    <property type="match status" value="1"/>
</dbReference>
<dbReference type="GO" id="GO:0008270">
    <property type="term" value="F:zinc ion binding"/>
    <property type="evidence" value="ECO:0007669"/>
    <property type="project" value="InterPro"/>
</dbReference>
<evidence type="ECO:0008006" key="4">
    <source>
        <dbReference type="Google" id="ProtNLM"/>
    </source>
</evidence>
<gene>
    <name evidence="2" type="ORF">CEPIT_LOCUS44754</name>
</gene>
<dbReference type="Pfam" id="PF14223">
    <property type="entry name" value="Retrotran_gag_2"/>
    <property type="match status" value="1"/>
</dbReference>
<comment type="caution">
    <text evidence="2">The sequence shown here is derived from an EMBL/GenBank/DDBJ whole genome shotgun (WGS) entry which is preliminary data.</text>
</comment>
<dbReference type="Proteomes" id="UP001152523">
    <property type="component" value="Unassembled WGS sequence"/>
</dbReference>
<dbReference type="EMBL" id="CAMAPF010001235">
    <property type="protein sequence ID" value="CAH9148760.1"/>
    <property type="molecule type" value="Genomic_DNA"/>
</dbReference>
<feature type="region of interest" description="Disordered" evidence="1">
    <location>
        <begin position="266"/>
        <end position="300"/>
    </location>
</feature>
<protein>
    <recommendedName>
        <fullName evidence="4">Retrotransposon Copia-like N-terminal domain-containing protein</fullName>
    </recommendedName>
</protein>
<feature type="compositionally biased region" description="Basic residues" evidence="1">
    <location>
        <begin position="266"/>
        <end position="278"/>
    </location>
</feature>
<name>A0AAV0GMJ2_9ASTE</name>
<sequence length="361" mass="40589">MSEDKISSISVRLNGANYSYWSRVMKNFITGQGLWGHVTGSIVTPSDKESKTYATDFAKWERENGKILTWFHNSSESSIGMNFSKYETAKDVWEYLKNMYFESNFAKEYELELSIRNASQGDKSIQEFYNDMTGFWDQLALMEPSDLQLLDSYVKYREKKRLVQFLMALRSQFEPLRGAILHRSPLPSVDGAVHELIAEETRFKVANLSPSSQSVFVTRSSPPVQHLAPLLPIPASHQTQVSGRPRIPVDECGYCHQKGHWKHACPKRVQHTQGRHNSHTGGSSVPRASQPHYRPSAAVAAPTSEAIPYSHMLEQFQQYKAFMEAIQGGSSQASAMSSIHSGLHGSNVTGSGIQEADWDRP</sequence>
<evidence type="ECO:0000256" key="1">
    <source>
        <dbReference type="SAM" id="MobiDB-lite"/>
    </source>
</evidence>
<dbReference type="GO" id="GO:0003676">
    <property type="term" value="F:nucleic acid binding"/>
    <property type="evidence" value="ECO:0007669"/>
    <property type="project" value="InterPro"/>
</dbReference>
<proteinExistence type="predicted"/>
<keyword evidence="3" id="KW-1185">Reference proteome</keyword>
<dbReference type="SUPFAM" id="SSF57756">
    <property type="entry name" value="Retrovirus zinc finger-like domains"/>
    <property type="match status" value="1"/>
</dbReference>
<dbReference type="AlphaFoldDB" id="A0AAV0GMJ2"/>
<reference evidence="2" key="1">
    <citation type="submission" date="2022-07" db="EMBL/GenBank/DDBJ databases">
        <authorList>
            <person name="Macas J."/>
            <person name="Novak P."/>
            <person name="Neumann P."/>
        </authorList>
    </citation>
    <scope>NUCLEOTIDE SEQUENCE</scope>
</reference>
<organism evidence="2 3">
    <name type="scientific">Cuscuta epithymum</name>
    <dbReference type="NCBI Taxonomy" id="186058"/>
    <lineage>
        <taxon>Eukaryota</taxon>
        <taxon>Viridiplantae</taxon>
        <taxon>Streptophyta</taxon>
        <taxon>Embryophyta</taxon>
        <taxon>Tracheophyta</taxon>
        <taxon>Spermatophyta</taxon>
        <taxon>Magnoliopsida</taxon>
        <taxon>eudicotyledons</taxon>
        <taxon>Gunneridae</taxon>
        <taxon>Pentapetalae</taxon>
        <taxon>asterids</taxon>
        <taxon>lamiids</taxon>
        <taxon>Solanales</taxon>
        <taxon>Convolvulaceae</taxon>
        <taxon>Cuscuteae</taxon>
        <taxon>Cuscuta</taxon>
        <taxon>Cuscuta subgen. Cuscuta</taxon>
    </lineage>
</organism>
<accession>A0AAV0GMJ2</accession>
<evidence type="ECO:0000313" key="3">
    <source>
        <dbReference type="Proteomes" id="UP001152523"/>
    </source>
</evidence>
<evidence type="ECO:0000313" key="2">
    <source>
        <dbReference type="EMBL" id="CAH9148760.1"/>
    </source>
</evidence>